<dbReference type="GO" id="GO:0004888">
    <property type="term" value="F:transmembrane signaling receptor activity"/>
    <property type="evidence" value="ECO:0007669"/>
    <property type="project" value="InterPro"/>
</dbReference>
<keyword evidence="1" id="KW-0145">Chemotaxis</keyword>
<dbReference type="CDD" id="cd06225">
    <property type="entry name" value="HAMP"/>
    <property type="match status" value="1"/>
</dbReference>
<dbReference type="Pfam" id="PF00672">
    <property type="entry name" value="HAMP"/>
    <property type="match status" value="1"/>
</dbReference>
<dbReference type="PANTHER" id="PTHR43531:SF11">
    <property type="entry name" value="METHYL-ACCEPTING CHEMOTAXIS PROTEIN 3"/>
    <property type="match status" value="1"/>
</dbReference>
<feature type="domain" description="Methyl-accepting transducer" evidence="5">
    <location>
        <begin position="304"/>
        <end position="527"/>
    </location>
</feature>
<comment type="caution">
    <text evidence="7">The sequence shown here is derived from an EMBL/GenBank/DDBJ whole genome shotgun (WGS) entry which is preliminary data.</text>
</comment>
<dbReference type="PRINTS" id="PR00260">
    <property type="entry name" value="CHEMTRNSDUCR"/>
</dbReference>
<evidence type="ECO:0000313" key="7">
    <source>
        <dbReference type="EMBL" id="EES91066.1"/>
    </source>
</evidence>
<evidence type="ECO:0000256" key="4">
    <source>
        <dbReference type="SAM" id="Phobius"/>
    </source>
</evidence>
<dbReference type="InterPro" id="IPR003660">
    <property type="entry name" value="HAMP_dom"/>
</dbReference>
<feature type="transmembrane region" description="Helical" evidence="4">
    <location>
        <begin position="196"/>
        <end position="214"/>
    </location>
</feature>
<dbReference type="Gene3D" id="1.10.287.950">
    <property type="entry name" value="Methyl-accepting chemotaxis protein"/>
    <property type="match status" value="1"/>
</dbReference>
<dbReference type="SUPFAM" id="SSF58104">
    <property type="entry name" value="Methyl-accepting chemotaxis protein (MCP) signaling domain"/>
    <property type="match status" value="1"/>
</dbReference>
<evidence type="ECO:0000256" key="3">
    <source>
        <dbReference type="PROSITE-ProRule" id="PRU00284"/>
    </source>
</evidence>
<dbReference type="GO" id="GO:0007165">
    <property type="term" value="P:signal transduction"/>
    <property type="evidence" value="ECO:0007669"/>
    <property type="project" value="UniProtKB-KW"/>
</dbReference>
<comment type="similarity">
    <text evidence="2">Belongs to the methyl-accepting chemotaxis (MCP) protein family.</text>
</comment>
<dbReference type="Pfam" id="PF12729">
    <property type="entry name" value="4HB_MCP_1"/>
    <property type="match status" value="1"/>
</dbReference>
<dbReference type="InterPro" id="IPR024478">
    <property type="entry name" value="HlyB_4HB_MCP"/>
</dbReference>
<proteinExistence type="inferred from homology"/>
<gene>
    <name evidence="7" type="ORF">CLG_B1536</name>
</gene>
<reference evidence="7 8" key="1">
    <citation type="submission" date="2009-10" db="EMBL/GenBank/DDBJ databases">
        <authorList>
            <person name="Shrivastava S."/>
            <person name="Brinkac L.B."/>
            <person name="Brown J.L."/>
            <person name="Bruce D.B."/>
            <person name="Detter C."/>
            <person name="Green L.D."/>
            <person name="Munk C.A."/>
            <person name="Rogers Y.C."/>
            <person name="Tapia R."/>
            <person name="Saunders E.S."/>
            <person name="Sims D.R."/>
            <person name="Smith L.A."/>
            <person name="Smith T.J."/>
            <person name="Sutton G."/>
            <person name="Brettin T."/>
        </authorList>
    </citation>
    <scope>NUCLEOTIDE SEQUENCE [LARGE SCALE GENOMIC DNA]</scope>
    <source>
        <strain evidence="8">D str. 1873</strain>
    </source>
</reference>
<dbReference type="GO" id="GO:0006935">
    <property type="term" value="P:chemotaxis"/>
    <property type="evidence" value="ECO:0007669"/>
    <property type="project" value="UniProtKB-KW"/>
</dbReference>
<dbReference type="AlphaFoldDB" id="A0A9P2G6S0"/>
<evidence type="ECO:0000256" key="1">
    <source>
        <dbReference type="ARBA" id="ARBA00022500"/>
    </source>
</evidence>
<dbReference type="EMBL" id="ACSJ01000007">
    <property type="protein sequence ID" value="EES91066.1"/>
    <property type="molecule type" value="Genomic_DNA"/>
</dbReference>
<name>A0A9P2G6S0_CLOBO</name>
<evidence type="ECO:0000313" key="8">
    <source>
        <dbReference type="Proteomes" id="UP000006160"/>
    </source>
</evidence>
<dbReference type="GeneID" id="66318103"/>
<dbReference type="Pfam" id="PF00015">
    <property type="entry name" value="MCPsignal"/>
    <property type="match status" value="1"/>
</dbReference>
<keyword evidence="3" id="KW-0807">Transducer</keyword>
<dbReference type="InterPro" id="IPR004089">
    <property type="entry name" value="MCPsignal_dom"/>
</dbReference>
<sequence>MNKILSKLKVKTKIISLCLIMYFFIFMVGIIGFNSMKIMNNNTESLYSKRLISVKVLSDNREAARRVGMDILKLVMNSGNYKIQKGLYDDIEKSRITFGKNLEIYKGIETDKIELKILDTVINEWNKYINGVKELSTIAMNTNEQNADIMIKLKALADDFKVAQDDLNELTEYNVKDAENAYNDSKNQYRISIQKFLILFLISIIAGIISMLVISKNINNPLEYIVKYIRKLAKGDFSINIEKEYLNRKDEMGEVVLEINKMRGAIKEIISTVDKECNNSVESNIEVVGIVETLDKNIEDVSCTTQELSAGLEEMAASAEEMSATSSGIEQGIENINYKIKEVSNKTLEIKDRANSLKNTSEEAKQTAIDIYGKNKEELVQALNECKEVEKIDALLQAILNITNQTNLLALNAAIEAARAGESGKGFAVVADEIRKLAEESNHTANEIQSITNVVLKSVENLANSSRHILEFINEKVMNDYDNSQKSGEIYSKDADYYNKVTEELSVTCGELLAHVKNLMEAINNVAEASNEGAEGITNISQKMLTVSNKSNGVLEKAEESKKGSERLIESVSKFKIE</sequence>
<protein>
    <submittedName>
        <fullName evidence="7">Methyl-accepting chemotaxis protein</fullName>
    </submittedName>
</protein>
<dbReference type="InterPro" id="IPR004090">
    <property type="entry name" value="Chemotax_Me-accpt_rcpt"/>
</dbReference>
<keyword evidence="4" id="KW-1133">Transmembrane helix</keyword>
<dbReference type="PROSITE" id="PS50111">
    <property type="entry name" value="CHEMOTAXIS_TRANSDUC_2"/>
    <property type="match status" value="1"/>
</dbReference>
<evidence type="ECO:0000259" key="6">
    <source>
        <dbReference type="PROSITE" id="PS50885"/>
    </source>
</evidence>
<organism evidence="7 8">
    <name type="scientific">Clostridium botulinum D str. 1873</name>
    <dbReference type="NCBI Taxonomy" id="592027"/>
    <lineage>
        <taxon>Bacteria</taxon>
        <taxon>Bacillati</taxon>
        <taxon>Bacillota</taxon>
        <taxon>Clostridia</taxon>
        <taxon>Eubacteriales</taxon>
        <taxon>Clostridiaceae</taxon>
        <taxon>Clostridium</taxon>
    </lineage>
</organism>
<feature type="domain" description="HAMP" evidence="6">
    <location>
        <begin position="216"/>
        <end position="271"/>
    </location>
</feature>
<dbReference type="SMART" id="SM00304">
    <property type="entry name" value="HAMP"/>
    <property type="match status" value="1"/>
</dbReference>
<feature type="transmembrane region" description="Helical" evidence="4">
    <location>
        <begin position="14"/>
        <end position="33"/>
    </location>
</feature>
<dbReference type="RefSeq" id="WP_003375599.1">
    <property type="nucleotide sequence ID" value="NZ_ACSJ01000007.1"/>
</dbReference>
<keyword evidence="4" id="KW-0472">Membrane</keyword>
<keyword evidence="4" id="KW-0812">Transmembrane</keyword>
<dbReference type="PROSITE" id="PS50885">
    <property type="entry name" value="HAMP"/>
    <property type="match status" value="1"/>
</dbReference>
<evidence type="ECO:0000259" key="5">
    <source>
        <dbReference type="PROSITE" id="PS50111"/>
    </source>
</evidence>
<dbReference type="SMART" id="SM00283">
    <property type="entry name" value="MA"/>
    <property type="match status" value="1"/>
</dbReference>
<dbReference type="PANTHER" id="PTHR43531">
    <property type="entry name" value="PROTEIN ICFG"/>
    <property type="match status" value="1"/>
</dbReference>
<dbReference type="Proteomes" id="UP000006160">
    <property type="component" value="Unassembled WGS sequence"/>
</dbReference>
<dbReference type="GO" id="GO:0005886">
    <property type="term" value="C:plasma membrane"/>
    <property type="evidence" value="ECO:0007669"/>
    <property type="project" value="TreeGrafter"/>
</dbReference>
<evidence type="ECO:0000256" key="2">
    <source>
        <dbReference type="ARBA" id="ARBA00029447"/>
    </source>
</evidence>
<dbReference type="InterPro" id="IPR051310">
    <property type="entry name" value="MCP_chemotaxis"/>
</dbReference>
<accession>A0A9P2G6S0</accession>